<reference evidence="2" key="1">
    <citation type="submission" date="2025-08" db="UniProtKB">
        <authorList>
            <consortium name="RefSeq"/>
        </authorList>
    </citation>
    <scope>IDENTIFICATION</scope>
    <source>
        <tissue evidence="2">Leaf</tissue>
    </source>
</reference>
<dbReference type="SUPFAM" id="SSF52047">
    <property type="entry name" value="RNI-like"/>
    <property type="match status" value="1"/>
</dbReference>
<dbReference type="Proteomes" id="UP000827889">
    <property type="component" value="Chromosome 3"/>
</dbReference>
<proteinExistence type="predicted"/>
<dbReference type="InterPro" id="IPR006553">
    <property type="entry name" value="Leu-rich_rpt_Cys-con_subtyp"/>
</dbReference>
<evidence type="ECO:0000313" key="2">
    <source>
        <dbReference type="RefSeq" id="XP_048131921.1"/>
    </source>
</evidence>
<organism evidence="1 2">
    <name type="scientific">Rhodamnia argentea</name>
    <dbReference type="NCBI Taxonomy" id="178133"/>
    <lineage>
        <taxon>Eukaryota</taxon>
        <taxon>Viridiplantae</taxon>
        <taxon>Streptophyta</taxon>
        <taxon>Embryophyta</taxon>
        <taxon>Tracheophyta</taxon>
        <taxon>Spermatophyta</taxon>
        <taxon>Magnoliopsida</taxon>
        <taxon>eudicotyledons</taxon>
        <taxon>Gunneridae</taxon>
        <taxon>Pentapetalae</taxon>
        <taxon>rosids</taxon>
        <taxon>malvids</taxon>
        <taxon>Myrtales</taxon>
        <taxon>Myrtaceae</taxon>
        <taxon>Myrtoideae</taxon>
        <taxon>Myrteae</taxon>
        <taxon>Australasian group</taxon>
        <taxon>Rhodamnia</taxon>
    </lineage>
</organism>
<evidence type="ECO:0000313" key="1">
    <source>
        <dbReference type="Proteomes" id="UP000827889"/>
    </source>
</evidence>
<dbReference type="InterPro" id="IPR051341">
    <property type="entry name" value="Zyg-11_UBL_adapter"/>
</dbReference>
<keyword evidence="1" id="KW-1185">Reference proteome</keyword>
<sequence>MSILPREKTKIRLRGVNMEIDSHLLRLCIESACRSAEAVERWRMQRRTLERLPSPLADALLRRLLQRRLLSPSLLEVFKSCVEDVDLRGEISVDAEWMAYLGGFRYLRCLNVADCHRITSSALWAISGMANLKEVNLSRCVKVTDAGIRHLLSISTLEKLRVSETGLTADGIALLSSLSNLSVLDLGGLPVSDKALDSLQVLTKLQHLDLWGSDLSDNGVILLENFPRLSFLSLAWTKVTTLPNLFSLECLNMSNCTIKSIGGTGDKAPLAKLQIAGATLLNEAETFMHLEPSFLTFLDASHTRIPKFYFLSSMKSLECLDLSSSGIGDDSVELIAEIGANLRNLNLNNTRVTSSGVRILARHVPNLEILSLSHTSVDDIAIAYISVMPKLKAIDLSHTNVKGFIDYGDAEPDKFYSLTALQSLSLERLNLEQIHFQDDALCSLPDFPELRHLFLQSGHLTDLSLHHWSSLCRLKSLGFRDAVLTNHGLDSFKPPATLELLDLRGCWLLTEEAMLLFHRRHPQIELKHELINIAASDHPPCNFPSKSQFSRRTPLVNINLEKLCLSPTFGDQRLKYNREELLALRNSTLSLRLNNRDDAIFKMPMD</sequence>
<dbReference type="PANTHER" id="PTHR12904">
    <property type="match status" value="1"/>
</dbReference>
<dbReference type="InterPro" id="IPR032675">
    <property type="entry name" value="LRR_dom_sf"/>
</dbReference>
<dbReference type="Pfam" id="PF13516">
    <property type="entry name" value="LRR_6"/>
    <property type="match status" value="1"/>
</dbReference>
<dbReference type="RefSeq" id="XP_048131921.1">
    <property type="nucleotide sequence ID" value="XM_048275964.1"/>
</dbReference>
<dbReference type="GeneID" id="115754662"/>
<accession>A0ABM3H5N9</accession>
<dbReference type="PANTHER" id="PTHR12904:SF23">
    <property type="entry name" value="PROTEIN ZER-1 HOMOLOG"/>
    <property type="match status" value="1"/>
</dbReference>
<dbReference type="InterPro" id="IPR001611">
    <property type="entry name" value="Leu-rich_rpt"/>
</dbReference>
<protein>
    <submittedName>
        <fullName evidence="2">Toll-like receptor 3 isoform X1</fullName>
    </submittedName>
</protein>
<name>A0ABM3H5N9_9MYRT</name>
<dbReference type="SMART" id="SM00367">
    <property type="entry name" value="LRR_CC"/>
    <property type="match status" value="6"/>
</dbReference>
<gene>
    <name evidence="2" type="primary">LOC115754662</name>
</gene>
<dbReference type="Gene3D" id="3.80.10.10">
    <property type="entry name" value="Ribonuclease Inhibitor"/>
    <property type="match status" value="4"/>
</dbReference>